<reference evidence="2 3" key="1">
    <citation type="submission" date="2021-04" db="EMBL/GenBank/DDBJ databases">
        <authorList>
            <person name="Pira H."/>
            <person name="Risdian C."/>
            <person name="Wink J."/>
        </authorList>
    </citation>
    <scope>NUCLEOTIDE SEQUENCE [LARGE SCALE GENOMIC DNA]</scope>
    <source>
        <strain evidence="2 3">WH131</strain>
    </source>
</reference>
<feature type="transmembrane region" description="Helical" evidence="1">
    <location>
        <begin position="23"/>
        <end position="42"/>
    </location>
</feature>
<keyword evidence="1" id="KW-1133">Transmembrane helix</keyword>
<feature type="transmembrane region" description="Helical" evidence="1">
    <location>
        <begin position="62"/>
        <end position="86"/>
    </location>
</feature>
<dbReference type="Proteomes" id="UP000699975">
    <property type="component" value="Unassembled WGS sequence"/>
</dbReference>
<dbReference type="InterPro" id="IPR021354">
    <property type="entry name" value="DUF2975"/>
</dbReference>
<dbReference type="Pfam" id="PF11188">
    <property type="entry name" value="DUF2975"/>
    <property type="match status" value="1"/>
</dbReference>
<dbReference type="EMBL" id="JAGSPB010000001">
    <property type="protein sequence ID" value="MBV7265869.1"/>
    <property type="molecule type" value="Genomic_DNA"/>
</dbReference>
<accession>A0ABS6SMK9</accession>
<name>A0ABS6SMK9_9SPHN</name>
<protein>
    <submittedName>
        <fullName evidence="2">DUF2975 domain-containing protein</fullName>
    </submittedName>
</protein>
<evidence type="ECO:0000313" key="3">
    <source>
        <dbReference type="Proteomes" id="UP000699975"/>
    </source>
</evidence>
<keyword evidence="1" id="KW-0812">Transmembrane</keyword>
<proteinExistence type="predicted"/>
<keyword evidence="3" id="KW-1185">Reference proteome</keyword>
<organism evidence="2 3">
    <name type="scientific">Erythrobacter ani</name>
    <dbReference type="NCBI Taxonomy" id="2827235"/>
    <lineage>
        <taxon>Bacteria</taxon>
        <taxon>Pseudomonadati</taxon>
        <taxon>Pseudomonadota</taxon>
        <taxon>Alphaproteobacteria</taxon>
        <taxon>Sphingomonadales</taxon>
        <taxon>Erythrobacteraceae</taxon>
        <taxon>Erythrobacter/Porphyrobacter group</taxon>
        <taxon>Erythrobacter</taxon>
    </lineage>
</organism>
<comment type="caution">
    <text evidence="2">The sequence shown here is derived from an EMBL/GenBank/DDBJ whole genome shotgun (WGS) entry which is preliminary data.</text>
</comment>
<keyword evidence="1" id="KW-0472">Membrane</keyword>
<dbReference type="RefSeq" id="WP_218316277.1">
    <property type="nucleotide sequence ID" value="NZ_JAGSPB010000001.1"/>
</dbReference>
<feature type="transmembrane region" description="Helical" evidence="1">
    <location>
        <begin position="107"/>
        <end position="131"/>
    </location>
</feature>
<evidence type="ECO:0000313" key="2">
    <source>
        <dbReference type="EMBL" id="MBV7265869.1"/>
    </source>
</evidence>
<gene>
    <name evidence="2" type="ORF">KCG45_06725</name>
</gene>
<evidence type="ECO:0000256" key="1">
    <source>
        <dbReference type="SAM" id="Phobius"/>
    </source>
</evidence>
<sequence>MKAEFNDPLLLAGKVLTLIMQGLMALAGAVLTIMIPVVLLFQDEINAEIAEEHAEIITSLPAMPLVGVFLLIIAIVTLTFLFFGKLRAIIGTVGERDPFVPENASRLNVMAWLLLAVQALMIPAAGLGLLVAEWANQFEEADVTADFGFDFDLTAILMVVTLFILARVFKIGAAMREDLEGTV</sequence>
<feature type="transmembrane region" description="Helical" evidence="1">
    <location>
        <begin position="151"/>
        <end position="169"/>
    </location>
</feature>